<dbReference type="OrthoDB" id="9812372at2"/>
<keyword evidence="4 13" id="KW-0812">Transmembrane</keyword>
<proteinExistence type="inferred from homology"/>
<keyword evidence="11" id="KW-0413">Isomerase</keyword>
<dbReference type="InterPro" id="IPR052029">
    <property type="entry name" value="PpiD_chaperone"/>
</dbReference>
<dbReference type="GO" id="GO:0003755">
    <property type="term" value="F:peptidyl-prolyl cis-trans isomerase activity"/>
    <property type="evidence" value="ECO:0007669"/>
    <property type="project" value="UniProtKB-KW"/>
</dbReference>
<evidence type="ECO:0000256" key="2">
    <source>
        <dbReference type="ARBA" id="ARBA00022475"/>
    </source>
</evidence>
<feature type="domain" description="PpiC" evidence="14">
    <location>
        <begin position="243"/>
        <end position="343"/>
    </location>
</feature>
<dbReference type="SUPFAM" id="SSF54534">
    <property type="entry name" value="FKBP-like"/>
    <property type="match status" value="1"/>
</dbReference>
<evidence type="ECO:0000259" key="14">
    <source>
        <dbReference type="PROSITE" id="PS50198"/>
    </source>
</evidence>
<dbReference type="InterPro" id="IPR046357">
    <property type="entry name" value="PPIase_dom_sf"/>
</dbReference>
<evidence type="ECO:0000256" key="13">
    <source>
        <dbReference type="SAM" id="Phobius"/>
    </source>
</evidence>
<dbReference type="SUPFAM" id="SSF109998">
    <property type="entry name" value="Triger factor/SurA peptide-binding domain-like"/>
    <property type="match status" value="1"/>
</dbReference>
<keyword evidence="5 13" id="KW-1133">Transmembrane helix</keyword>
<evidence type="ECO:0000256" key="8">
    <source>
        <dbReference type="ARBA" id="ARBA00038408"/>
    </source>
</evidence>
<gene>
    <name evidence="15" type="ORF">HMPREF9021_00910</name>
</gene>
<comment type="caution">
    <text evidence="15">The sequence shown here is derived from an EMBL/GenBank/DDBJ whole genome shotgun (WGS) entry which is preliminary data.</text>
</comment>
<feature type="transmembrane region" description="Helical" evidence="13">
    <location>
        <begin position="12"/>
        <end position="33"/>
    </location>
</feature>
<dbReference type="InterPro" id="IPR000297">
    <property type="entry name" value="PPIase_PpiC"/>
</dbReference>
<dbReference type="Gene3D" id="1.10.4030.10">
    <property type="entry name" value="Porin chaperone SurA, peptide-binding domain"/>
    <property type="match status" value="1"/>
</dbReference>
<feature type="coiled-coil region" evidence="12">
    <location>
        <begin position="354"/>
        <end position="381"/>
    </location>
</feature>
<comment type="subcellular location">
    <subcellularLocation>
        <location evidence="1">Cell inner membrane</location>
        <topology evidence="1">Single-pass type II membrane protein</topology>
        <orientation evidence="1">Periplasmic side</orientation>
    </subcellularLocation>
</comment>
<dbReference type="Gene3D" id="3.10.50.40">
    <property type="match status" value="1"/>
</dbReference>
<dbReference type="EMBL" id="ADCY02000029">
    <property type="protein sequence ID" value="EFG31081.2"/>
    <property type="molecule type" value="Genomic_DNA"/>
</dbReference>
<protein>
    <recommendedName>
        <fullName evidence="9">Periplasmic chaperone PpiD</fullName>
    </recommendedName>
    <alternativeName>
        <fullName evidence="10">Periplasmic folding chaperone</fullName>
    </alternativeName>
</protein>
<name>V9H8L1_9NEIS</name>
<reference evidence="15 16" key="2">
    <citation type="submission" date="2011-10" db="EMBL/GenBank/DDBJ databases">
        <title>The Genome Sequence of Simonsiella muelleri ATCC 29453.</title>
        <authorList>
            <consortium name="The Broad Institute Genome Sequencing Platform"/>
            <consortium name="The Broad Institute Genome Sequencing Center for Infectious Disease"/>
            <person name="Earl A."/>
            <person name="Ward D."/>
            <person name="Feldgarden M."/>
            <person name="Gevers D."/>
            <person name="Izard J."/>
            <person name="Baranova O.V."/>
            <person name="Blanton J.M."/>
            <person name="Tanner A.C."/>
            <person name="Dewhirst F."/>
            <person name="Young S.K."/>
            <person name="Zeng Q."/>
            <person name="Gargeya S."/>
            <person name="Fitzgerald M."/>
            <person name="Haas B."/>
            <person name="Abouelleil A."/>
            <person name="Alvarado L."/>
            <person name="Arachchi H.M."/>
            <person name="Berlin A."/>
            <person name="Brown A."/>
            <person name="Chapman S.B."/>
            <person name="Chen Z."/>
            <person name="Dunbar C."/>
            <person name="Freedman E."/>
            <person name="Gearin G."/>
            <person name="Goldberg J."/>
            <person name="Griggs A."/>
            <person name="Gujja S."/>
            <person name="Heiman D."/>
            <person name="Howarth C."/>
            <person name="Larson L."/>
            <person name="Lui A."/>
            <person name="MacDonald P.J.P."/>
            <person name="Montmayeur A."/>
            <person name="Murphy C."/>
            <person name="Neiman D."/>
            <person name="Pearson M."/>
            <person name="Priest M."/>
            <person name="Roberts A."/>
            <person name="Saif S."/>
            <person name="Shea T."/>
            <person name="Shenoy N."/>
            <person name="Sisk P."/>
            <person name="Stolte C."/>
            <person name="Sykes S."/>
            <person name="Wortman J."/>
            <person name="Nusbaum C."/>
            <person name="Birren B."/>
        </authorList>
    </citation>
    <scope>NUCLEOTIDE SEQUENCE [LARGE SCALE GENOMIC DNA]</scope>
    <source>
        <strain evidence="15 16">ATCC 29453</strain>
    </source>
</reference>
<comment type="similarity">
    <text evidence="8">Belongs to the PpiD chaperone family.</text>
</comment>
<keyword evidence="6 13" id="KW-0472">Membrane</keyword>
<dbReference type="Pfam" id="PF00639">
    <property type="entry name" value="Rotamase"/>
    <property type="match status" value="1"/>
</dbReference>
<evidence type="ECO:0000256" key="4">
    <source>
        <dbReference type="ARBA" id="ARBA00022692"/>
    </source>
</evidence>
<dbReference type="Pfam" id="PF13624">
    <property type="entry name" value="SurA_N_3"/>
    <property type="match status" value="1"/>
</dbReference>
<dbReference type="RefSeq" id="WP_002641890.1">
    <property type="nucleotide sequence ID" value="NZ_CP019448.1"/>
</dbReference>
<reference evidence="15 16" key="1">
    <citation type="submission" date="2010-03" db="EMBL/GenBank/DDBJ databases">
        <authorList>
            <consortium name="The Broad Institute Genome Sequencing Platform"/>
            <person name="Ward D."/>
            <person name="Earl A."/>
            <person name="Feldgarden M."/>
            <person name="Gevers D."/>
            <person name="Young S."/>
            <person name="Zeng Q."/>
            <person name="Koehrsen M."/>
            <person name="Alvarado L."/>
            <person name="Berlin A.M."/>
            <person name="Borenstein D."/>
            <person name="Chapman S.B."/>
            <person name="Chen Z."/>
            <person name="Engels R."/>
            <person name="Freedman E."/>
            <person name="Gellesch M."/>
            <person name="Goldberg J."/>
            <person name="Griggs A."/>
            <person name="Gujja S."/>
            <person name="Heilman E.R."/>
            <person name="Heiman D.I."/>
            <person name="Hepburn T.A."/>
            <person name="Howarth C."/>
            <person name="Jen D."/>
            <person name="Larson L."/>
            <person name="Mehta T."/>
            <person name="Park D."/>
            <person name="Pearson M."/>
            <person name="Richards J."/>
            <person name="Roberts A."/>
            <person name="Saif S."/>
            <person name="Shea T.D."/>
            <person name="Shenoy N."/>
            <person name="Sisk P."/>
            <person name="Stolte C."/>
            <person name="Sykes S.N."/>
            <person name="Walk T."/>
            <person name="White J."/>
            <person name="Yandava C."/>
            <person name="Izard J."/>
            <person name="Baranova O.V."/>
            <person name="Blanton J.M."/>
            <person name="Tanner A.C."/>
            <person name="Dewhirst F."/>
            <person name="Haas B."/>
            <person name="Nusbaum C."/>
            <person name="Birren B."/>
        </authorList>
    </citation>
    <scope>NUCLEOTIDE SEQUENCE [LARGE SCALE GENOMIC DNA]</scope>
    <source>
        <strain evidence="15 16">ATCC 29453</strain>
    </source>
</reference>
<evidence type="ECO:0000313" key="16">
    <source>
        <dbReference type="Proteomes" id="UP000017813"/>
    </source>
</evidence>
<dbReference type="eggNOG" id="COG0760">
    <property type="taxonomic scope" value="Bacteria"/>
</dbReference>
<dbReference type="GO" id="GO:0005886">
    <property type="term" value="C:plasma membrane"/>
    <property type="evidence" value="ECO:0007669"/>
    <property type="project" value="UniProtKB-SubCell"/>
</dbReference>
<keyword evidence="3" id="KW-0997">Cell inner membrane</keyword>
<keyword evidence="12" id="KW-0175">Coiled coil</keyword>
<dbReference type="InterPro" id="IPR027304">
    <property type="entry name" value="Trigger_fact/SurA_dom_sf"/>
</dbReference>
<keyword evidence="2" id="KW-1003">Cell membrane</keyword>
<dbReference type="Proteomes" id="UP000017813">
    <property type="component" value="Unassembled WGS sequence"/>
</dbReference>
<organism evidence="15 16">
    <name type="scientific">Simonsiella muelleri ATCC 29453</name>
    <dbReference type="NCBI Taxonomy" id="641147"/>
    <lineage>
        <taxon>Bacteria</taxon>
        <taxon>Pseudomonadati</taxon>
        <taxon>Pseudomonadota</taxon>
        <taxon>Betaproteobacteria</taxon>
        <taxon>Neisseriales</taxon>
        <taxon>Neisseriaceae</taxon>
        <taxon>Simonsiella</taxon>
    </lineage>
</organism>
<evidence type="ECO:0000313" key="15">
    <source>
        <dbReference type="EMBL" id="EFG31081.2"/>
    </source>
</evidence>
<evidence type="ECO:0000256" key="5">
    <source>
        <dbReference type="ARBA" id="ARBA00022989"/>
    </source>
</evidence>
<dbReference type="PROSITE" id="PS50198">
    <property type="entry name" value="PPIC_PPIASE_2"/>
    <property type="match status" value="1"/>
</dbReference>
<sequence length="605" mass="66402">MFASIEKHRTTAQVLLALIGISFIGFGASQFSFGSNNQYIVKIGDQIITRYQLDNAVRANQGATREAVFRQLMNRAYLTEGAKQLGLSISETELKQSIVNNKNFHDANGKFSTELFKQILASNGLSEQQFLESERETLLLESIGKILGSNVVADSQVAQFLNSTMAMRKIRNVGVNPQAFESKVKIDDASLKKFYDANQKSYTLPQAVQFEFVRFSPQTLAEKETVSDEEVKQAQQDVQNSSTNKREIAHILIPFGSNKDKAKEEAQKIAKEAQANPDKFAELAKKYSQDSDSKDKSGIIGEFSAQGNLVNDAFKKAAFGVESGGVSDVVESNFGYHIIRAKNLGNATASDDTAARDAAKLKKAQQTYTKLREELSAAAFDDSGSLKKAAEKLGLTVQTHSEWLTRDNAPAAKIPNAVVDALFSDDVFDKKHNSEAITVDGTTWFVRATQTRQQTVQAFDAVKERVKGDFVRSESARLATDEAKKILAELQAGKMLALNWSPVQEVSPEQAQGNFSPEAYANFMKTIPKNGKPAYVLIDNLGAPQLIEVQTVKQAAAADVETLSTVKQIMLPVTERNAMAEAFMDNLSKIVKTEQGSEKVTDATE</sequence>
<dbReference type="PANTHER" id="PTHR47529:SF1">
    <property type="entry name" value="PERIPLASMIC CHAPERONE PPID"/>
    <property type="match status" value="1"/>
</dbReference>
<evidence type="ECO:0000256" key="7">
    <source>
        <dbReference type="ARBA" id="ARBA00023186"/>
    </source>
</evidence>
<keyword evidence="16" id="KW-1185">Reference proteome</keyword>
<dbReference type="STRING" id="641147.HMPREF9021_00910"/>
<evidence type="ECO:0000256" key="10">
    <source>
        <dbReference type="ARBA" id="ARBA00042775"/>
    </source>
</evidence>
<dbReference type="KEGG" id="smur:BWP33_05985"/>
<evidence type="ECO:0000256" key="3">
    <source>
        <dbReference type="ARBA" id="ARBA00022519"/>
    </source>
</evidence>
<evidence type="ECO:0000256" key="1">
    <source>
        <dbReference type="ARBA" id="ARBA00004382"/>
    </source>
</evidence>
<evidence type="ECO:0000256" key="9">
    <source>
        <dbReference type="ARBA" id="ARBA00040743"/>
    </source>
</evidence>
<accession>V9H8L1</accession>
<evidence type="ECO:0000256" key="11">
    <source>
        <dbReference type="PROSITE-ProRule" id="PRU00278"/>
    </source>
</evidence>
<evidence type="ECO:0000256" key="6">
    <source>
        <dbReference type="ARBA" id="ARBA00023136"/>
    </source>
</evidence>
<evidence type="ECO:0000256" key="12">
    <source>
        <dbReference type="SAM" id="Coils"/>
    </source>
</evidence>
<keyword evidence="7" id="KW-0143">Chaperone</keyword>
<dbReference type="PANTHER" id="PTHR47529">
    <property type="entry name" value="PEPTIDYL-PROLYL CIS-TRANS ISOMERASE D"/>
    <property type="match status" value="1"/>
</dbReference>
<dbReference type="HOGENOM" id="CLU_023843_1_2_4"/>
<dbReference type="AlphaFoldDB" id="V9H8L1"/>
<keyword evidence="11" id="KW-0697">Rotamase</keyword>